<evidence type="ECO:0000256" key="2">
    <source>
        <dbReference type="SAM" id="Phobius"/>
    </source>
</evidence>
<proteinExistence type="predicted"/>
<dbReference type="AlphaFoldDB" id="A0A644VHK4"/>
<feature type="region of interest" description="Disordered" evidence="1">
    <location>
        <begin position="412"/>
        <end position="449"/>
    </location>
</feature>
<accession>A0A644VHK4</accession>
<dbReference type="PANTHER" id="PTHR30441">
    <property type="entry name" value="DUF748 DOMAIN-CONTAINING PROTEIN"/>
    <property type="match status" value="1"/>
</dbReference>
<dbReference type="GO" id="GO:0090313">
    <property type="term" value="P:regulation of protein targeting to membrane"/>
    <property type="evidence" value="ECO:0007669"/>
    <property type="project" value="TreeGrafter"/>
</dbReference>
<feature type="transmembrane region" description="Helical" evidence="2">
    <location>
        <begin position="33"/>
        <end position="52"/>
    </location>
</feature>
<evidence type="ECO:0000256" key="1">
    <source>
        <dbReference type="SAM" id="MobiDB-lite"/>
    </source>
</evidence>
<dbReference type="InterPro" id="IPR007844">
    <property type="entry name" value="AsmA"/>
</dbReference>
<reference evidence="4" key="1">
    <citation type="submission" date="2019-08" db="EMBL/GenBank/DDBJ databases">
        <authorList>
            <person name="Kucharzyk K."/>
            <person name="Murdoch R.W."/>
            <person name="Higgins S."/>
            <person name="Loffler F."/>
        </authorList>
    </citation>
    <scope>NUCLEOTIDE SEQUENCE</scope>
</reference>
<dbReference type="InterPro" id="IPR052894">
    <property type="entry name" value="AsmA-related"/>
</dbReference>
<comment type="caution">
    <text evidence="4">The sequence shown here is derived from an EMBL/GenBank/DDBJ whole genome shotgun (WGS) entry which is preliminary data.</text>
</comment>
<dbReference type="Pfam" id="PF05170">
    <property type="entry name" value="AsmA"/>
    <property type="match status" value="1"/>
</dbReference>
<sequence>MVVIQIPAAALKGTAVYAAARAANTCGVSMKRVFLWILGGATVLAVAAAVLLSRVDAGFVVRQIADATAKATGQPLTFDSPPGISFFPPGVNFGQAHWGSAGDGQGVVISVKSGMAQLELSPLLTGNVVVREVRLNSPVIEVREGKAVAAAKPDAEKPAVETKPAAATPPALPIELKRLVLRQGIVTYTTANGKTLRVDDVNFSVENLRTGQEAVVQCDFAFIFGDSTAEPAAPAAKSGANNISGTLAFSSRLRYAPPQLLFRQTALTVTPLSGALPKEAGPLQFTCEGSLRLSDLHLQLSKALLNTPQARVSASGEGGLAPLAFNGALEMEGSPHKLAALAGHKLATPAAKDDLRFRTMVRYTANALNLSQMLLQLDDLSLRGGLRLDLPENAPMLVTADVQTGMLNLDPYLPPAESGKNATETKPAGHDGASANGKRAKPDAEAARRMPGLDIRAKVAGITKGGLQIKDIALAIKGEKGRYALTSLTASLGSGGLIKSTGNMDMATETCALKAQAVDVELGPLLVALGKGRLADGQASLDADMTMKCADANDIRQTLGGRGQLEIRRLHVPAMAELSKSIPSLTGKAGPLPDRFDLARAPFTARDGEINASPITVTSATLNAAGKARISLPKQYLDAALDIKTMGLTIPVTAKGPLSDISYGVDPRFALDMAKNLPGALLKTGKEAGSTTKDAAKGAEGLVRGILGR</sequence>
<organism evidence="4">
    <name type="scientific">bioreactor metagenome</name>
    <dbReference type="NCBI Taxonomy" id="1076179"/>
    <lineage>
        <taxon>unclassified sequences</taxon>
        <taxon>metagenomes</taxon>
        <taxon>ecological metagenomes</taxon>
    </lineage>
</organism>
<keyword evidence="2" id="KW-0472">Membrane</keyword>
<feature type="domain" description="AsmA" evidence="3">
    <location>
        <begin position="32"/>
        <end position="568"/>
    </location>
</feature>
<dbReference type="PANTHER" id="PTHR30441:SF4">
    <property type="entry name" value="PROTEIN ASMA"/>
    <property type="match status" value="1"/>
</dbReference>
<evidence type="ECO:0000313" key="4">
    <source>
        <dbReference type="EMBL" id="MPL90103.1"/>
    </source>
</evidence>
<dbReference type="GO" id="GO:0005886">
    <property type="term" value="C:plasma membrane"/>
    <property type="evidence" value="ECO:0007669"/>
    <property type="project" value="TreeGrafter"/>
</dbReference>
<evidence type="ECO:0000259" key="3">
    <source>
        <dbReference type="Pfam" id="PF05170"/>
    </source>
</evidence>
<gene>
    <name evidence="4" type="ORF">SDC9_36148</name>
</gene>
<protein>
    <recommendedName>
        <fullName evidence="3">AsmA domain-containing protein</fullName>
    </recommendedName>
</protein>
<name>A0A644VHK4_9ZZZZ</name>
<keyword evidence="2" id="KW-1133">Transmembrane helix</keyword>
<dbReference type="EMBL" id="VSSQ01000295">
    <property type="protein sequence ID" value="MPL90103.1"/>
    <property type="molecule type" value="Genomic_DNA"/>
</dbReference>
<keyword evidence="2" id="KW-0812">Transmembrane</keyword>